<comment type="caution">
    <text evidence="3">The sequence shown here is derived from an EMBL/GenBank/DDBJ whole genome shotgun (WGS) entry which is preliminary data.</text>
</comment>
<dbReference type="EMBL" id="LXQA010086975">
    <property type="protein sequence ID" value="MCI13119.1"/>
    <property type="molecule type" value="Genomic_DNA"/>
</dbReference>
<evidence type="ECO:0000259" key="2">
    <source>
        <dbReference type="PROSITE" id="PS50213"/>
    </source>
</evidence>
<keyword evidence="4" id="KW-1185">Reference proteome</keyword>
<sequence>MDPLLPINKVFSMILQHERQFVPHNAGLDVEDSKVLVNASDSRRSQGRGRSGSNGQSGSFRKKSCTYCGKDNHVVDNCFKKHGFPPNFGRNNTSANHVGIDELMDNDDTKSLKASEPFTFTKSQYENLVNLLQSNAGSSTQVNGASTSNLTNTFVPPKSVTIFAPL</sequence>
<dbReference type="PROSITE" id="PS50213">
    <property type="entry name" value="FAS1"/>
    <property type="match status" value="1"/>
</dbReference>
<dbReference type="InterPro" id="IPR000782">
    <property type="entry name" value="FAS1_domain"/>
</dbReference>
<dbReference type="PANTHER" id="PTHR34222">
    <property type="entry name" value="GAG_PRE-INTEGRS DOMAIN-CONTAINING PROTEIN"/>
    <property type="match status" value="1"/>
</dbReference>
<dbReference type="PANTHER" id="PTHR34222:SF99">
    <property type="entry name" value="PROTEIN, PUTATIVE-RELATED"/>
    <property type="match status" value="1"/>
</dbReference>
<protein>
    <submittedName>
        <fullName evidence="3">Retrovirus-related pol polyprotein from transposon TNT 1-94</fullName>
    </submittedName>
</protein>
<feature type="region of interest" description="Disordered" evidence="1">
    <location>
        <begin position="39"/>
        <end position="61"/>
    </location>
</feature>
<dbReference type="Proteomes" id="UP000265520">
    <property type="component" value="Unassembled WGS sequence"/>
</dbReference>
<organism evidence="3 4">
    <name type="scientific">Trifolium medium</name>
    <dbReference type="NCBI Taxonomy" id="97028"/>
    <lineage>
        <taxon>Eukaryota</taxon>
        <taxon>Viridiplantae</taxon>
        <taxon>Streptophyta</taxon>
        <taxon>Embryophyta</taxon>
        <taxon>Tracheophyta</taxon>
        <taxon>Spermatophyta</taxon>
        <taxon>Magnoliopsida</taxon>
        <taxon>eudicotyledons</taxon>
        <taxon>Gunneridae</taxon>
        <taxon>Pentapetalae</taxon>
        <taxon>rosids</taxon>
        <taxon>fabids</taxon>
        <taxon>Fabales</taxon>
        <taxon>Fabaceae</taxon>
        <taxon>Papilionoideae</taxon>
        <taxon>50 kb inversion clade</taxon>
        <taxon>NPAAA clade</taxon>
        <taxon>Hologalegina</taxon>
        <taxon>IRL clade</taxon>
        <taxon>Trifolieae</taxon>
        <taxon>Trifolium</taxon>
    </lineage>
</organism>
<evidence type="ECO:0000313" key="4">
    <source>
        <dbReference type="Proteomes" id="UP000265520"/>
    </source>
</evidence>
<accession>A0A392PNQ3</accession>
<feature type="domain" description="FAS1" evidence="2">
    <location>
        <begin position="125"/>
        <end position="166"/>
    </location>
</feature>
<name>A0A392PNQ3_9FABA</name>
<reference evidence="3 4" key="1">
    <citation type="journal article" date="2018" name="Front. Plant Sci.">
        <title>Red Clover (Trifolium pratense) and Zigzag Clover (T. medium) - A Picture of Genomic Similarities and Differences.</title>
        <authorList>
            <person name="Dluhosova J."/>
            <person name="Istvanek J."/>
            <person name="Nedelnik J."/>
            <person name="Repkova J."/>
        </authorList>
    </citation>
    <scope>NUCLEOTIDE SEQUENCE [LARGE SCALE GENOMIC DNA]</scope>
    <source>
        <strain evidence="4">cv. 10/8</strain>
        <tissue evidence="3">Leaf</tissue>
    </source>
</reference>
<evidence type="ECO:0000313" key="3">
    <source>
        <dbReference type="EMBL" id="MCI13119.1"/>
    </source>
</evidence>
<evidence type="ECO:0000256" key="1">
    <source>
        <dbReference type="SAM" id="MobiDB-lite"/>
    </source>
</evidence>
<proteinExistence type="predicted"/>
<dbReference type="AlphaFoldDB" id="A0A392PNQ3"/>